<feature type="coiled-coil region" evidence="1">
    <location>
        <begin position="280"/>
        <end position="315"/>
    </location>
</feature>
<evidence type="ECO:0000256" key="2">
    <source>
        <dbReference type="SAM" id="MobiDB-lite"/>
    </source>
</evidence>
<feature type="domain" description="YodL-like" evidence="5">
    <location>
        <begin position="339"/>
        <end position="436"/>
    </location>
</feature>
<feature type="region of interest" description="Disordered" evidence="2">
    <location>
        <begin position="1206"/>
        <end position="1284"/>
    </location>
</feature>
<dbReference type="EMBL" id="RCXQ01000005">
    <property type="protein sequence ID" value="RYT67221.1"/>
    <property type="molecule type" value="Genomic_DNA"/>
</dbReference>
<dbReference type="Gene3D" id="1.10.10.2910">
    <property type="match status" value="1"/>
</dbReference>
<proteinExistence type="predicted"/>
<evidence type="ECO:0000259" key="5">
    <source>
        <dbReference type="Pfam" id="PF14191"/>
    </source>
</evidence>
<feature type="domain" description="Large polyvalent protein-associated" evidence="7">
    <location>
        <begin position="593"/>
        <end position="674"/>
    </location>
</feature>
<dbReference type="InterPro" id="IPR013610">
    <property type="entry name" value="ArdC_N"/>
</dbReference>
<dbReference type="Pfam" id="PF18830">
    <property type="entry name" value="LPD16"/>
    <property type="match status" value="2"/>
</dbReference>
<evidence type="ECO:0000313" key="9">
    <source>
        <dbReference type="Proteomes" id="UP000293506"/>
    </source>
</evidence>
<dbReference type="GO" id="GO:0003697">
    <property type="term" value="F:single-stranded DNA binding"/>
    <property type="evidence" value="ECO:0007669"/>
    <property type="project" value="InterPro"/>
</dbReference>
<gene>
    <name evidence="8" type="ORF">EAI82_07340</name>
</gene>
<dbReference type="Pfam" id="PF08401">
    <property type="entry name" value="ArdcN"/>
    <property type="match status" value="1"/>
</dbReference>
<keyword evidence="1" id="KW-0175">Coiled coil</keyword>
<dbReference type="InterPro" id="IPR024383">
    <property type="entry name" value="DUF3849"/>
</dbReference>
<protein>
    <submittedName>
        <fullName evidence="8">DUF3849 domain-containing protein</fullName>
    </submittedName>
</protein>
<feature type="compositionally biased region" description="Basic and acidic residues" evidence="2">
    <location>
        <begin position="1206"/>
        <end position="1248"/>
    </location>
</feature>
<evidence type="ECO:0000313" key="8">
    <source>
        <dbReference type="EMBL" id="RYT67221.1"/>
    </source>
</evidence>
<dbReference type="Pfam" id="PF14191">
    <property type="entry name" value="YodL"/>
    <property type="match status" value="1"/>
</dbReference>
<sequence length="1284" mass="147346">MANNIEKQLKEISERLEQGVKEIFTSERYTEYLNTMSKFHNYSFNNTLLITMQKPEATLVAGYQAWQKKFNRHVKRGEKGIQIIAPAPIREKQEIEKIDPVTKEPVIGDDGQPETEIVEMVIPRFRVTTVFDVSQTEGEPIAELEVPELTGSVQFYDTFMQALQNISPVPIRMMNVEGDAKGYYHQTEKYIAIKEDMSNVQTMKTGVHEVSHALLHDREVMDVEGVLKDQTTKEVEAESIAYIVCNHFGLDTSEYSFTYIASWCESRDMKALKASMDTIRKTSAEIIGNIEEQMHELERENIMQYEEKEASATRQEKLEQDSAEKIDETLLFHGESGRFAIYQMDTGGEHTYQFMGFESAKKLGYTIEGKDYRMVYAAPWTPTITLEDIFERFNINRPNDFHGHSLSVSDVIVINRTAETKAYYVDSFGFEELPDFVQQRMEMLENNHTRAYPPVYKGTLAQAMEERDVDAYLDSRKLNIDCKKAIEEAIALNFDGLHLKEDVAKQVLEQFGEERMTFVMANTLRELSYDGRFSKQNKDWAEHIEIPENINQGKNLNQDYVIESHPAVLDGFIDMARAEIRMQKIEQALDEAEVTITADTRGFEADGHAGTWHTVDEREYAGEKFFFMEHDEYGSDVAGIIVSEHGQLVAEDLWNGYDAGALEAISEYLQEKGISVEGLMPELEPDELAYKIDDRYFAIQRTEEGYDYTFYALDYDEIDGGAYDNPDISMQQAMEDILEDEEMSLENAVPVDYEDLMAEVEEAGERQMQLAQLLKNCPPSIFEDYDRERAVDTCEGIVMQFTKSKGYLTVQATEEGYFYIFYDSDLHEIHSNDYDDPKVSVQKATYEILKSERMDDMECVKVDYKEFEAMTIQHSKDLLQSGELRATSEIGRDEAALNGLSRAEVERGVLYHAQGILEDMGLENEVELLAARVHGSRSREELYRDDSDLDVVLSYRGNIREDSFFNELNAHGIAMAGIKVDINPIAEERITLAEYMKESEAYLDQKEIEKLAVDLDNFSYEYDTYEYKDIVENREEQVKKITEDILNKKTGCLKDWLVEVSEESDIDSDVITARSLLSRLENAETFSIFTRQSEQEQPEATISFYVAECMEFPVMGEYHNNLTLEEAIKIYESIPAERLHGIKGIGFDLQDGDEDYSGEYGLMSGDRIDRDLIDMIPHYKESPLVQKAINDMEKYLNEKHGKVQEAEQTVEVKQKVSETPFKKESVSVESNREQNKEPAKGGKGELKKSVLQSLKEFQARAKAQEQKEMATEKSKAHKKGNVEL</sequence>
<feature type="domain" description="DUF3849" evidence="4">
    <location>
        <begin position="455"/>
        <end position="579"/>
    </location>
</feature>
<name>A0A4Q5GGA0_9FIRM</name>
<evidence type="ECO:0000259" key="3">
    <source>
        <dbReference type="Pfam" id="PF08401"/>
    </source>
</evidence>
<comment type="caution">
    <text evidence="8">The sequence shown here is derived from an EMBL/GenBank/DDBJ whole genome shotgun (WGS) entry which is preliminary data.</text>
</comment>
<organism evidence="8 9">
    <name type="scientific">Blautia obeum</name>
    <dbReference type="NCBI Taxonomy" id="40520"/>
    <lineage>
        <taxon>Bacteria</taxon>
        <taxon>Bacillati</taxon>
        <taxon>Bacillota</taxon>
        <taxon>Clostridia</taxon>
        <taxon>Lachnospirales</taxon>
        <taxon>Lachnospiraceae</taxon>
        <taxon>Blautia</taxon>
    </lineage>
</organism>
<feature type="domain" description="N-terminal" evidence="3">
    <location>
        <begin position="6"/>
        <end position="131"/>
    </location>
</feature>
<accession>A0A4Q5GGA0</accession>
<evidence type="ECO:0000256" key="1">
    <source>
        <dbReference type="SAM" id="Coils"/>
    </source>
</evidence>
<dbReference type="Proteomes" id="UP000293506">
    <property type="component" value="Unassembled WGS sequence"/>
</dbReference>
<feature type="domain" description="Large polyvalent protein-associated" evidence="6">
    <location>
        <begin position="803"/>
        <end position="871"/>
    </location>
</feature>
<dbReference type="Pfam" id="PF18832">
    <property type="entry name" value="LPD18"/>
    <property type="match status" value="1"/>
</dbReference>
<reference evidence="8 9" key="1">
    <citation type="journal article" date="2019" name="Science, e1252229">
        <title>Invertible promoters mediate bacterial phase variation, antibiotic resistance, and host adaptation in the gut.</title>
        <authorList>
            <person name="Jiang X."/>
            <person name="Hall A.B."/>
            <person name="Arthur T.D."/>
            <person name="Plichta D.R."/>
            <person name="Covington C.T."/>
            <person name="Poyet M."/>
            <person name="Crothers J."/>
            <person name="Moses P.L."/>
            <person name="Tolonen A.C."/>
            <person name="Vlamakis H."/>
            <person name="Alm E.J."/>
            <person name="Xavier R.J."/>
        </authorList>
    </citation>
    <scope>NUCLEOTIDE SEQUENCE [LARGE SCALE GENOMIC DNA]</scope>
    <source>
        <strain evidence="9">af_0058</strain>
    </source>
</reference>
<dbReference type="RefSeq" id="WP_129795750.1">
    <property type="nucleotide sequence ID" value="NZ_RCXQ01000005.1"/>
</dbReference>
<dbReference type="InterPro" id="IPR041258">
    <property type="entry name" value="LPD18"/>
</dbReference>
<evidence type="ECO:0000259" key="6">
    <source>
        <dbReference type="Pfam" id="PF18830"/>
    </source>
</evidence>
<evidence type="ECO:0000259" key="7">
    <source>
        <dbReference type="Pfam" id="PF18832"/>
    </source>
</evidence>
<dbReference type="InterPro" id="IPR040568">
    <property type="entry name" value="LPD16"/>
</dbReference>
<dbReference type="InterPro" id="IPR025923">
    <property type="entry name" value="YodL-like_dom"/>
</dbReference>
<feature type="compositionally biased region" description="Basic and acidic residues" evidence="2">
    <location>
        <begin position="1257"/>
        <end position="1284"/>
    </location>
</feature>
<dbReference type="Pfam" id="PF12960">
    <property type="entry name" value="DUF3849"/>
    <property type="match status" value="1"/>
</dbReference>
<evidence type="ECO:0000259" key="4">
    <source>
        <dbReference type="Pfam" id="PF12960"/>
    </source>
</evidence>
<feature type="domain" description="Large polyvalent protein-associated" evidence="6">
    <location>
        <begin position="684"/>
        <end position="763"/>
    </location>
</feature>